<keyword evidence="7 16" id="KW-0249">Electron transport</keyword>
<organism evidence="18 19">
    <name type="scientific">Buttiauxella gaviniae ATCC 51604</name>
    <dbReference type="NCBI Taxonomy" id="1354253"/>
    <lineage>
        <taxon>Bacteria</taxon>
        <taxon>Pseudomonadati</taxon>
        <taxon>Pseudomonadota</taxon>
        <taxon>Gammaproteobacteria</taxon>
        <taxon>Enterobacterales</taxon>
        <taxon>Enterobacteriaceae</taxon>
        <taxon>Buttiauxella</taxon>
    </lineage>
</organism>
<evidence type="ECO:0000256" key="16">
    <source>
        <dbReference type="HAMAP-Rule" id="MF_00286"/>
    </source>
</evidence>
<dbReference type="AlphaFoldDB" id="A0A1B7I6T5"/>
<dbReference type="EMBL" id="LXEP01000003">
    <property type="protein sequence ID" value="OAT24084.1"/>
    <property type="molecule type" value="Genomic_DNA"/>
</dbReference>
<feature type="topological domain" description="Periplasmic" evidence="16">
    <location>
        <begin position="55"/>
        <end position="72"/>
    </location>
</feature>
<keyword evidence="5" id="KW-0997">Cell inner membrane</keyword>
<evidence type="ECO:0000256" key="10">
    <source>
        <dbReference type="ARBA" id="ARBA00023136"/>
    </source>
</evidence>
<comment type="function">
    <text evidence="16">Required for disulfide bond formation in some periplasmic proteins. Acts by oxidizing the DsbA protein.</text>
</comment>
<evidence type="ECO:0000256" key="6">
    <source>
        <dbReference type="ARBA" id="ARBA00022692"/>
    </source>
</evidence>
<dbReference type="GO" id="GO:0015035">
    <property type="term" value="F:protein-disulfide reductase activity"/>
    <property type="evidence" value="ECO:0007669"/>
    <property type="project" value="UniProtKB-UniRule"/>
</dbReference>
<keyword evidence="8 16" id="KW-1133">Transmembrane helix</keyword>
<reference evidence="18 19" key="1">
    <citation type="submission" date="2016-04" db="EMBL/GenBank/DDBJ databases">
        <title>ATOL: Assembling a taxonomically balanced genome-scale reconstruction of the evolutionary history of the Enterobacteriaceae.</title>
        <authorList>
            <person name="Plunkett G.III."/>
            <person name="Neeno-Eckwall E.C."/>
            <person name="Glasner J.D."/>
            <person name="Perna N.T."/>
        </authorList>
    </citation>
    <scope>NUCLEOTIDE SEQUENCE [LARGE SCALE GENOMIC DNA]</scope>
    <source>
        <strain evidence="18 19">ATCC 51604</strain>
    </source>
</reference>
<feature type="topological domain" description="Periplasmic" evidence="16">
    <location>
        <begin position="113"/>
        <end position="167"/>
    </location>
</feature>
<evidence type="ECO:0000256" key="5">
    <source>
        <dbReference type="ARBA" id="ARBA00022519"/>
    </source>
</evidence>
<keyword evidence="12 16" id="KW-0143">Chaperone</keyword>
<dbReference type="InterPro" id="IPR022920">
    <property type="entry name" value="Disulphide_bond_form_DsbB"/>
</dbReference>
<dbReference type="Pfam" id="PF02600">
    <property type="entry name" value="DsbB"/>
    <property type="match status" value="1"/>
</dbReference>
<dbReference type="NCBIfam" id="NF002485">
    <property type="entry name" value="PRK01749.1"/>
    <property type="match status" value="1"/>
</dbReference>
<dbReference type="InterPro" id="IPR050183">
    <property type="entry name" value="DsbB"/>
</dbReference>
<dbReference type="InterPro" id="IPR023380">
    <property type="entry name" value="DsbB-like_sf"/>
</dbReference>
<evidence type="ECO:0000256" key="13">
    <source>
        <dbReference type="ARBA" id="ARBA00023284"/>
    </source>
</evidence>
<evidence type="ECO:0000256" key="3">
    <source>
        <dbReference type="ARBA" id="ARBA00022448"/>
    </source>
</evidence>
<feature type="topological domain" description="Cytoplasmic" evidence="16">
    <location>
        <begin position="1"/>
        <end position="37"/>
    </location>
</feature>
<keyword evidence="6 16" id="KW-0812">Transmembrane</keyword>
<dbReference type="FunFam" id="1.20.1550.10:FF:000001">
    <property type="entry name" value="Disulfide bond formation protein B"/>
    <property type="match status" value="1"/>
</dbReference>
<feature type="disulfide bond" description="Redox-active" evidence="16">
    <location>
        <begin position="127"/>
        <end position="153"/>
    </location>
</feature>
<dbReference type="Gene3D" id="1.20.1550.10">
    <property type="entry name" value="DsbB-like"/>
    <property type="match status" value="1"/>
</dbReference>
<evidence type="ECO:0000256" key="15">
    <source>
        <dbReference type="ARBA" id="ARBA00078587"/>
    </source>
</evidence>
<evidence type="ECO:0000256" key="17">
    <source>
        <dbReference type="SAM" id="Phobius"/>
    </source>
</evidence>
<proteinExistence type="inferred from homology"/>
<feature type="transmembrane region" description="Helical" evidence="17">
    <location>
        <begin position="36"/>
        <end position="56"/>
    </location>
</feature>
<keyword evidence="10 16" id="KW-0472">Membrane</keyword>
<keyword evidence="11 16" id="KW-1015">Disulfide bond</keyword>
<comment type="subcellular location">
    <subcellularLocation>
        <location evidence="1">Cell inner membrane</location>
        <topology evidence="1">Multi-pass membrane protein</topology>
    </subcellularLocation>
    <subcellularLocation>
        <location evidence="16">Cell membrane</location>
        <topology evidence="16">Multi-pass membrane protein</topology>
    </subcellularLocation>
</comment>
<feature type="topological domain" description="Cytoplasmic" evidence="16">
    <location>
        <begin position="89"/>
        <end position="94"/>
    </location>
</feature>
<sequence length="199" mass="22389">MRTGAEIEFVYTADSTHVAGILIMLRYLNQCSLGRGAWLLLALTAFALEMVALWFQHVMMLKPCVMCIYERCALFGIMGAGIVGAIAPKTPLRYAGIALWIYSAGKGLQLAWEHTMLQLHPSPFVTCDFAARFPNWLPLDKWMPSVFVATGDCSVRQWEFLSLDMVQWLVGIFAVFLLIAVLVLVAQPFKPKRRDLFGR</sequence>
<evidence type="ECO:0000313" key="19">
    <source>
        <dbReference type="Proteomes" id="UP000078504"/>
    </source>
</evidence>
<evidence type="ECO:0000256" key="11">
    <source>
        <dbReference type="ARBA" id="ARBA00023157"/>
    </source>
</evidence>
<dbReference type="GO" id="GO:0006457">
    <property type="term" value="P:protein folding"/>
    <property type="evidence" value="ECO:0007669"/>
    <property type="project" value="InterPro"/>
</dbReference>
<comment type="similarity">
    <text evidence="2 16">Belongs to the DsbB family.</text>
</comment>
<dbReference type="InterPro" id="IPR003752">
    <property type="entry name" value="DiS_bond_form_DsbB/BdbC"/>
</dbReference>
<dbReference type="PANTHER" id="PTHR36570:SF2">
    <property type="entry name" value="DISULFIDE BOND FORMATION PROTEIN B"/>
    <property type="match status" value="1"/>
</dbReference>
<dbReference type="SUPFAM" id="SSF158442">
    <property type="entry name" value="DsbB-like"/>
    <property type="match status" value="1"/>
</dbReference>
<dbReference type="GO" id="GO:0005886">
    <property type="term" value="C:plasma membrane"/>
    <property type="evidence" value="ECO:0007669"/>
    <property type="project" value="UniProtKB-SubCell"/>
</dbReference>
<dbReference type="Proteomes" id="UP000078504">
    <property type="component" value="Unassembled WGS sequence"/>
</dbReference>
<dbReference type="HAMAP" id="MF_00286">
    <property type="entry name" value="DsbB"/>
    <property type="match status" value="1"/>
</dbReference>
<keyword evidence="4 16" id="KW-1003">Cell membrane</keyword>
<keyword evidence="3 16" id="KW-0813">Transport</keyword>
<evidence type="ECO:0000256" key="9">
    <source>
        <dbReference type="ARBA" id="ARBA00023002"/>
    </source>
</evidence>
<keyword evidence="13 16" id="KW-0676">Redox-active center</keyword>
<name>A0A1B7I6T5_9ENTR</name>
<feature type="disulfide bond" description="Redox-active" evidence="16">
    <location>
        <begin position="64"/>
        <end position="67"/>
    </location>
</feature>
<comment type="caution">
    <text evidence="18">The sequence shown here is derived from an EMBL/GenBank/DDBJ whole genome shotgun (WGS) entry which is preliminary data.</text>
</comment>
<evidence type="ECO:0000313" key="18">
    <source>
        <dbReference type="EMBL" id="OAT24084.1"/>
    </source>
</evidence>
<gene>
    <name evidence="16" type="primary">dsbB</name>
    <name evidence="18" type="ORF">M977_00376</name>
</gene>
<evidence type="ECO:0000256" key="4">
    <source>
        <dbReference type="ARBA" id="ARBA00022475"/>
    </source>
</evidence>
<evidence type="ECO:0000256" key="14">
    <source>
        <dbReference type="ARBA" id="ARBA00068851"/>
    </source>
</evidence>
<dbReference type="GO" id="GO:0009055">
    <property type="term" value="F:electron transfer activity"/>
    <property type="evidence" value="ECO:0007669"/>
    <property type="project" value="UniProtKB-UniRule"/>
</dbReference>
<accession>A0A1B7I6T5</accession>
<evidence type="ECO:0000256" key="7">
    <source>
        <dbReference type="ARBA" id="ARBA00022982"/>
    </source>
</evidence>
<dbReference type="PANTHER" id="PTHR36570">
    <property type="entry name" value="DISULFIDE BOND FORMATION PROTEIN B"/>
    <property type="match status" value="1"/>
</dbReference>
<dbReference type="PATRIC" id="fig|1354253.4.peg.384"/>
<feature type="transmembrane region" description="Helical" evidence="17">
    <location>
        <begin position="68"/>
        <end position="87"/>
    </location>
</feature>
<evidence type="ECO:0000256" key="1">
    <source>
        <dbReference type="ARBA" id="ARBA00004429"/>
    </source>
</evidence>
<evidence type="ECO:0000256" key="12">
    <source>
        <dbReference type="ARBA" id="ARBA00023186"/>
    </source>
</evidence>
<evidence type="ECO:0000256" key="8">
    <source>
        <dbReference type="ARBA" id="ARBA00022989"/>
    </source>
</evidence>
<feature type="topological domain" description="Cytoplasmic" evidence="16">
    <location>
        <begin position="187"/>
        <end position="199"/>
    </location>
</feature>
<feature type="transmembrane region" description="Helical" evidence="17">
    <location>
        <begin position="165"/>
        <end position="186"/>
    </location>
</feature>
<keyword evidence="9 16" id="KW-0560">Oxidoreductase</keyword>
<protein>
    <recommendedName>
        <fullName evidence="14 16">Disulfide bond formation protein B</fullName>
    </recommendedName>
    <alternativeName>
        <fullName evidence="15 16">Disulfide oxidoreductase</fullName>
    </alternativeName>
</protein>
<evidence type="ECO:0000256" key="2">
    <source>
        <dbReference type="ARBA" id="ARBA00008823"/>
    </source>
</evidence>